<feature type="compositionally biased region" description="Basic and acidic residues" evidence="1">
    <location>
        <begin position="220"/>
        <end position="242"/>
    </location>
</feature>
<feature type="compositionally biased region" description="Low complexity" evidence="1">
    <location>
        <begin position="270"/>
        <end position="285"/>
    </location>
</feature>
<accession>A0AAD7C1V1</accession>
<proteinExistence type="predicted"/>
<keyword evidence="3" id="KW-1185">Reference proteome</keyword>
<dbReference type="EMBL" id="JARKIF010000006">
    <property type="protein sequence ID" value="KAJ7636805.1"/>
    <property type="molecule type" value="Genomic_DNA"/>
</dbReference>
<feature type="region of interest" description="Disordered" evidence="1">
    <location>
        <begin position="116"/>
        <end position="192"/>
    </location>
</feature>
<organism evidence="2 3">
    <name type="scientific">Roridomyces roridus</name>
    <dbReference type="NCBI Taxonomy" id="1738132"/>
    <lineage>
        <taxon>Eukaryota</taxon>
        <taxon>Fungi</taxon>
        <taxon>Dikarya</taxon>
        <taxon>Basidiomycota</taxon>
        <taxon>Agaricomycotina</taxon>
        <taxon>Agaricomycetes</taxon>
        <taxon>Agaricomycetidae</taxon>
        <taxon>Agaricales</taxon>
        <taxon>Marasmiineae</taxon>
        <taxon>Mycenaceae</taxon>
        <taxon>Roridomyces</taxon>
    </lineage>
</organism>
<feature type="region of interest" description="Disordered" evidence="1">
    <location>
        <begin position="368"/>
        <end position="387"/>
    </location>
</feature>
<dbReference type="AlphaFoldDB" id="A0AAD7C1V1"/>
<feature type="compositionally biased region" description="Basic and acidic residues" evidence="1">
    <location>
        <begin position="149"/>
        <end position="161"/>
    </location>
</feature>
<evidence type="ECO:0000256" key="1">
    <source>
        <dbReference type="SAM" id="MobiDB-lite"/>
    </source>
</evidence>
<feature type="compositionally biased region" description="Polar residues" evidence="1">
    <location>
        <begin position="126"/>
        <end position="148"/>
    </location>
</feature>
<gene>
    <name evidence="2" type="ORF">FB45DRAFT_1138754</name>
</gene>
<evidence type="ECO:0000313" key="2">
    <source>
        <dbReference type="EMBL" id="KAJ7636805.1"/>
    </source>
</evidence>
<sequence>MSMTASRPACRVIGSDAERRDIPLKGIVVRRPNTTVISRSNTNSGTQLRSDVGTPPDVVAHHALPGSIRQGVLDTLLLCGALRSLLWSTLSNSGHYRSSGIYPGLVLWNRIVTTTKNKKRRSTRNQQPARPQASTSGQAGSSRTTTLSKDPRLKPGERRDSSSSPREAGPADPASEGSGVGPTGRVNLLKSSPLTSLEPSIVLNQVPRIQVRQASQSDHASQRSDNGNRRASRSLDPRRITVEEVDDEEDVRASRASPVAGLAPRRDDTSVLPSSSPLPPSNTSSMWPEERDERRKMKQRRSRADSIESAQHHRSCSKLKYKWLAGGEKAAASTADRDAPLKVNMFNASRKSMLISILDRGRYVLLRGSDEQRQGPTVQWASEADEY</sequence>
<name>A0AAD7C1V1_9AGAR</name>
<comment type="caution">
    <text evidence="2">The sequence shown here is derived from an EMBL/GenBank/DDBJ whole genome shotgun (WGS) entry which is preliminary data.</text>
</comment>
<evidence type="ECO:0000313" key="3">
    <source>
        <dbReference type="Proteomes" id="UP001221142"/>
    </source>
</evidence>
<protein>
    <submittedName>
        <fullName evidence="2">Uncharacterized protein</fullName>
    </submittedName>
</protein>
<feature type="region of interest" description="Disordered" evidence="1">
    <location>
        <begin position="211"/>
        <end position="311"/>
    </location>
</feature>
<dbReference type="Proteomes" id="UP001221142">
    <property type="component" value="Unassembled WGS sequence"/>
</dbReference>
<reference evidence="2" key="1">
    <citation type="submission" date="2023-03" db="EMBL/GenBank/DDBJ databases">
        <title>Massive genome expansion in bonnet fungi (Mycena s.s.) driven by repeated elements and novel gene families across ecological guilds.</title>
        <authorList>
            <consortium name="Lawrence Berkeley National Laboratory"/>
            <person name="Harder C.B."/>
            <person name="Miyauchi S."/>
            <person name="Viragh M."/>
            <person name="Kuo A."/>
            <person name="Thoen E."/>
            <person name="Andreopoulos B."/>
            <person name="Lu D."/>
            <person name="Skrede I."/>
            <person name="Drula E."/>
            <person name="Henrissat B."/>
            <person name="Morin E."/>
            <person name="Kohler A."/>
            <person name="Barry K."/>
            <person name="LaButti K."/>
            <person name="Morin E."/>
            <person name="Salamov A."/>
            <person name="Lipzen A."/>
            <person name="Mereny Z."/>
            <person name="Hegedus B."/>
            <person name="Baldrian P."/>
            <person name="Stursova M."/>
            <person name="Weitz H."/>
            <person name="Taylor A."/>
            <person name="Grigoriev I.V."/>
            <person name="Nagy L.G."/>
            <person name="Martin F."/>
            <person name="Kauserud H."/>
        </authorList>
    </citation>
    <scope>NUCLEOTIDE SEQUENCE</scope>
    <source>
        <strain evidence="2">9284</strain>
    </source>
</reference>